<dbReference type="InterPro" id="IPR004365">
    <property type="entry name" value="NA-bd_OB_tRNA"/>
</dbReference>
<evidence type="ECO:0000313" key="4">
    <source>
        <dbReference type="EMBL" id="AIF68461.1"/>
    </source>
</evidence>
<dbReference type="RefSeq" id="WP_048163910.1">
    <property type="nucleotide sequence ID" value="NZ_CP006019.1"/>
</dbReference>
<dbReference type="NCBIfam" id="NF006255">
    <property type="entry name" value="PRK08402.1"/>
    <property type="match status" value="1"/>
</dbReference>
<dbReference type="OrthoDB" id="6262at2157"/>
<evidence type="ECO:0008006" key="6">
    <source>
        <dbReference type="Google" id="ProtNLM"/>
    </source>
</evidence>
<dbReference type="GO" id="GO:0000724">
    <property type="term" value="P:double-strand break repair via homologous recombination"/>
    <property type="evidence" value="ECO:0007669"/>
    <property type="project" value="TreeGrafter"/>
</dbReference>
<dbReference type="eggNOG" id="arCOG01510">
    <property type="taxonomic scope" value="Archaea"/>
</dbReference>
<reference evidence="4 5" key="2">
    <citation type="journal article" date="2015" name="Genome Announc.">
        <title>Complete Genome Sequence of Hyperthermophilic Piezophilic Archaeon Palaeococcus pacificus DY20341T, Isolated from Deep-Sea Hydrothermal Sediments.</title>
        <authorList>
            <person name="Zeng X."/>
            <person name="Jebbar M."/>
            <person name="Shao Z."/>
        </authorList>
    </citation>
    <scope>NUCLEOTIDE SEQUENCE [LARGE SCALE GENOMIC DNA]</scope>
    <source>
        <strain evidence="4 5">DY20341</strain>
    </source>
</reference>
<feature type="domain" description="Replication factor A C-terminal" evidence="3">
    <location>
        <begin position="193"/>
        <end position="281"/>
    </location>
</feature>
<keyword evidence="1" id="KW-0238">DNA-binding</keyword>
<dbReference type="Pfam" id="PF08646">
    <property type="entry name" value="Rep_fac-A_C"/>
    <property type="match status" value="1"/>
</dbReference>
<evidence type="ECO:0000259" key="3">
    <source>
        <dbReference type="Pfam" id="PF08646"/>
    </source>
</evidence>
<feature type="domain" description="OB" evidence="2">
    <location>
        <begin position="73"/>
        <end position="151"/>
    </location>
</feature>
<proteinExistence type="predicted"/>
<dbReference type="InterPro" id="IPR013955">
    <property type="entry name" value="Rep_factor-A_C"/>
</dbReference>
<dbReference type="STRING" id="1343739.PAP_00065"/>
<dbReference type="SUPFAM" id="SSF50249">
    <property type="entry name" value="Nucleic acid-binding proteins"/>
    <property type="match status" value="2"/>
</dbReference>
<dbReference type="PANTHER" id="PTHR13356">
    <property type="entry name" value="OB FOLD NUCLEIC ACID BINDING PROTEIN-RELATED"/>
    <property type="match status" value="1"/>
</dbReference>
<dbReference type="Gene3D" id="2.40.50.140">
    <property type="entry name" value="Nucleic acid-binding proteins"/>
    <property type="match status" value="2"/>
</dbReference>
<gene>
    <name evidence="4" type="ORF">PAP_00065</name>
</gene>
<dbReference type="GO" id="GO:0010212">
    <property type="term" value="P:response to ionizing radiation"/>
    <property type="evidence" value="ECO:0007669"/>
    <property type="project" value="TreeGrafter"/>
</dbReference>
<organism evidence="4 5">
    <name type="scientific">Palaeococcus pacificus DY20341</name>
    <dbReference type="NCBI Taxonomy" id="1343739"/>
    <lineage>
        <taxon>Archaea</taxon>
        <taxon>Methanobacteriati</taxon>
        <taxon>Methanobacteriota</taxon>
        <taxon>Thermococci</taxon>
        <taxon>Thermococcales</taxon>
        <taxon>Thermococcaceae</taxon>
        <taxon>Palaeococcus</taxon>
    </lineage>
</organism>
<dbReference type="GO" id="GO:0003677">
    <property type="term" value="F:DNA binding"/>
    <property type="evidence" value="ECO:0007669"/>
    <property type="project" value="UniProtKB-KW"/>
</dbReference>
<dbReference type="HOGENOM" id="CLU_777604_0_0_2"/>
<reference evidence="5" key="1">
    <citation type="submission" date="2013-06" db="EMBL/GenBank/DDBJ databases">
        <title>Complete Genome Sequence of Hyperthermophilic Palaeococcus pacificus DY20341T, Isolated from a Deep-Sea Hydrothermal Sediments.</title>
        <authorList>
            <person name="Zeng X."/>
            <person name="Shao Z."/>
        </authorList>
    </citation>
    <scope>NUCLEOTIDE SEQUENCE [LARGE SCALE GENOMIC DNA]</scope>
    <source>
        <strain evidence="5">DY20341</strain>
    </source>
</reference>
<dbReference type="GeneID" id="24841147"/>
<protein>
    <recommendedName>
        <fullName evidence="6">Replication factor A</fullName>
    </recommendedName>
</protein>
<dbReference type="InterPro" id="IPR051231">
    <property type="entry name" value="SOSS-B"/>
</dbReference>
<dbReference type="EMBL" id="CP006019">
    <property type="protein sequence ID" value="AIF68461.1"/>
    <property type="molecule type" value="Genomic_DNA"/>
</dbReference>
<evidence type="ECO:0000259" key="2">
    <source>
        <dbReference type="Pfam" id="PF01336"/>
    </source>
</evidence>
<keyword evidence="5" id="KW-1185">Reference proteome</keyword>
<dbReference type="Proteomes" id="UP000027981">
    <property type="component" value="Chromosome"/>
</dbReference>
<dbReference type="Pfam" id="PF01336">
    <property type="entry name" value="tRNA_anti-codon"/>
    <property type="match status" value="1"/>
</dbReference>
<dbReference type="InterPro" id="IPR012340">
    <property type="entry name" value="NA-bd_OB-fold"/>
</dbReference>
<name>A0A075LQQ8_9EURY</name>
<dbReference type="AlphaFoldDB" id="A0A075LQQ8"/>
<evidence type="ECO:0000313" key="5">
    <source>
        <dbReference type="Proteomes" id="UP000027981"/>
    </source>
</evidence>
<sequence length="350" mass="39643">MSVLTKEQIVELIRKQKGLSVKEIEAKIRNISQRDGISEHAAALLLAEELGVNLGEGASLMHIEDLVPGMVEVNIVGRVMRKFSPRIYKKKDGSQGKVASLLIYDNTGNARIVLWDSQVDKYFNEVQVGDIIKVIDAVVREGMGGIELHVNFRSRLIVNPDDPRVKEIPELQKVRRYSYTRKPIGELMDGDKFVEVRGTIAKLYRVAVYDACPQCRRKVDYDPSMDVWICPEHGEVEPTTMIILDFGLDDGTGYIRVTLFGENATELLGADPQVIKEKMEELTNSGLTAREAGKKLVEEEFYPLVGREIIVRGNVFEDRFLGTLLRASSWDDVDYVREIERVKKELEEVM</sequence>
<dbReference type="PANTHER" id="PTHR13356:SF10">
    <property type="entry name" value="REPLICATION FACTOR-A PROTEIN 1"/>
    <property type="match status" value="1"/>
</dbReference>
<dbReference type="KEGG" id="ppac:PAP_00065"/>
<dbReference type="CDD" id="cd04491">
    <property type="entry name" value="SoSSB_OBF"/>
    <property type="match status" value="1"/>
</dbReference>
<evidence type="ECO:0000256" key="1">
    <source>
        <dbReference type="ARBA" id="ARBA00023125"/>
    </source>
</evidence>
<accession>A0A075LQQ8</accession>